<name>A0A512J985_9HYPH</name>
<evidence type="ECO:0000313" key="4">
    <source>
        <dbReference type="Proteomes" id="UP001156856"/>
    </source>
</evidence>
<dbReference type="EMBL" id="BJZU01000105">
    <property type="protein sequence ID" value="GEP06534.1"/>
    <property type="molecule type" value="Genomic_DNA"/>
</dbReference>
<evidence type="ECO:0000313" key="1">
    <source>
        <dbReference type="EMBL" id="GEP06534.1"/>
    </source>
</evidence>
<evidence type="ECO:0000313" key="3">
    <source>
        <dbReference type="Proteomes" id="UP000321960"/>
    </source>
</evidence>
<dbReference type="EMBL" id="BSPK01000031">
    <property type="protein sequence ID" value="GLS63888.1"/>
    <property type="molecule type" value="Genomic_DNA"/>
</dbReference>
<dbReference type="Proteomes" id="UP000321960">
    <property type="component" value="Unassembled WGS sequence"/>
</dbReference>
<dbReference type="RefSeq" id="WP_170267957.1">
    <property type="nucleotide sequence ID" value="NZ_BJZU01000105.1"/>
</dbReference>
<sequence>MTRTMKEQLRAFAIIITALVALAAVSAVGHAYHPSETDDAVRFGGMM</sequence>
<gene>
    <name evidence="2" type="ORF">GCM10007888_22690</name>
    <name evidence="1" type="ORF">MOX02_45720</name>
</gene>
<reference evidence="1 3" key="3">
    <citation type="submission" date="2019-07" db="EMBL/GenBank/DDBJ databases">
        <title>Whole genome shotgun sequence of Methylobacterium oxalidis NBRC 107715.</title>
        <authorList>
            <person name="Hosoyama A."/>
            <person name="Uohara A."/>
            <person name="Ohji S."/>
            <person name="Ichikawa N."/>
        </authorList>
    </citation>
    <scope>NUCLEOTIDE SEQUENCE [LARGE SCALE GENOMIC DNA]</scope>
    <source>
        <strain evidence="1 3">NBRC 107715</strain>
    </source>
</reference>
<comment type="caution">
    <text evidence="1">The sequence shown here is derived from an EMBL/GenBank/DDBJ whole genome shotgun (WGS) entry which is preliminary data.</text>
</comment>
<protein>
    <submittedName>
        <fullName evidence="1">Uncharacterized protein</fullName>
    </submittedName>
</protein>
<reference evidence="2" key="4">
    <citation type="submission" date="2023-01" db="EMBL/GenBank/DDBJ databases">
        <title>Draft genome sequence of Methylobacterium oxalidis strain NBRC 107715.</title>
        <authorList>
            <person name="Sun Q."/>
            <person name="Mori K."/>
        </authorList>
    </citation>
    <scope>NUCLEOTIDE SEQUENCE</scope>
    <source>
        <strain evidence="2">NBRC 107715</strain>
    </source>
</reference>
<dbReference type="Proteomes" id="UP001156856">
    <property type="component" value="Unassembled WGS sequence"/>
</dbReference>
<proteinExistence type="predicted"/>
<evidence type="ECO:0000313" key="2">
    <source>
        <dbReference type="EMBL" id="GLS63888.1"/>
    </source>
</evidence>
<reference evidence="4" key="2">
    <citation type="journal article" date="2019" name="Int. J. Syst. Evol. Microbiol.">
        <title>The Global Catalogue of Microorganisms (GCM) 10K type strain sequencing project: providing services to taxonomists for standard genome sequencing and annotation.</title>
        <authorList>
            <consortium name="The Broad Institute Genomics Platform"/>
            <consortium name="The Broad Institute Genome Sequencing Center for Infectious Disease"/>
            <person name="Wu L."/>
            <person name="Ma J."/>
        </authorList>
    </citation>
    <scope>NUCLEOTIDE SEQUENCE [LARGE SCALE GENOMIC DNA]</scope>
    <source>
        <strain evidence="4">NBRC 107715</strain>
    </source>
</reference>
<reference evidence="2" key="1">
    <citation type="journal article" date="2014" name="Int. J. Syst. Evol. Microbiol.">
        <title>Complete genome of a new Firmicutes species belonging to the dominant human colonic microbiota ('Ruminococcus bicirculans') reveals two chromosomes and a selective capacity to utilize plant glucans.</title>
        <authorList>
            <consortium name="NISC Comparative Sequencing Program"/>
            <person name="Wegmann U."/>
            <person name="Louis P."/>
            <person name="Goesmann A."/>
            <person name="Henrissat B."/>
            <person name="Duncan S.H."/>
            <person name="Flint H.J."/>
        </authorList>
    </citation>
    <scope>NUCLEOTIDE SEQUENCE</scope>
    <source>
        <strain evidence="2">NBRC 107715</strain>
    </source>
</reference>
<dbReference type="AlphaFoldDB" id="A0A512J985"/>
<keyword evidence="4" id="KW-1185">Reference proteome</keyword>
<organism evidence="1 3">
    <name type="scientific">Methylobacterium oxalidis</name>
    <dbReference type="NCBI Taxonomy" id="944322"/>
    <lineage>
        <taxon>Bacteria</taxon>
        <taxon>Pseudomonadati</taxon>
        <taxon>Pseudomonadota</taxon>
        <taxon>Alphaproteobacteria</taxon>
        <taxon>Hyphomicrobiales</taxon>
        <taxon>Methylobacteriaceae</taxon>
        <taxon>Methylobacterium</taxon>
    </lineage>
</organism>
<accession>A0A512J985</accession>